<dbReference type="SMART" id="SM00530">
    <property type="entry name" value="HTH_XRE"/>
    <property type="match status" value="1"/>
</dbReference>
<evidence type="ECO:0000313" key="2">
    <source>
        <dbReference type="EMBL" id="MCP1388714.1"/>
    </source>
</evidence>
<keyword evidence="3" id="KW-1185">Reference proteome</keyword>
<dbReference type="SUPFAM" id="SSF47413">
    <property type="entry name" value="lambda repressor-like DNA-binding domains"/>
    <property type="match status" value="1"/>
</dbReference>
<dbReference type="PROSITE" id="PS50943">
    <property type="entry name" value="HTH_CROC1"/>
    <property type="match status" value="1"/>
</dbReference>
<comment type="caution">
    <text evidence="2">The sequence shown here is derived from an EMBL/GenBank/DDBJ whole genome shotgun (WGS) entry which is preliminary data.</text>
</comment>
<dbReference type="Proteomes" id="UP001204000">
    <property type="component" value="Unassembled WGS sequence"/>
</dbReference>
<dbReference type="RefSeq" id="WP_253579573.1">
    <property type="nucleotide sequence ID" value="NZ_JAMFTQ010000022.1"/>
</dbReference>
<dbReference type="Gene3D" id="1.10.260.40">
    <property type="entry name" value="lambda repressor-like DNA-binding domains"/>
    <property type="match status" value="1"/>
</dbReference>
<proteinExistence type="predicted"/>
<dbReference type="Pfam" id="PF01381">
    <property type="entry name" value="HTH_3"/>
    <property type="match status" value="1"/>
</dbReference>
<organism evidence="2 3">
    <name type="scientific">Corynebacterium stercoris</name>
    <dbReference type="NCBI Taxonomy" id="2943490"/>
    <lineage>
        <taxon>Bacteria</taxon>
        <taxon>Bacillati</taxon>
        <taxon>Actinomycetota</taxon>
        <taxon>Actinomycetes</taxon>
        <taxon>Mycobacteriales</taxon>
        <taxon>Corynebacteriaceae</taxon>
        <taxon>Corynebacterium</taxon>
    </lineage>
</organism>
<feature type="domain" description="HTH cro/C1-type" evidence="1">
    <location>
        <begin position="32"/>
        <end position="86"/>
    </location>
</feature>
<sequence length="124" mass="13974">MNAGRVFIPTSEMLERHAEDLIDAQSDLRERLIELRTSSGKTQQEVAEIMGVTGALVADFESFSANPTMTTLRRYALAVGADVHYKVTRRSYSQTSHTAINGRFKSADWREPQIDWARRDLADA</sequence>
<dbReference type="CDD" id="cd00093">
    <property type="entry name" value="HTH_XRE"/>
    <property type="match status" value="1"/>
</dbReference>
<dbReference type="InterPro" id="IPR010982">
    <property type="entry name" value="Lambda_DNA-bd_dom_sf"/>
</dbReference>
<evidence type="ECO:0000313" key="3">
    <source>
        <dbReference type="Proteomes" id="UP001204000"/>
    </source>
</evidence>
<dbReference type="InterPro" id="IPR001387">
    <property type="entry name" value="Cro/C1-type_HTH"/>
</dbReference>
<accession>A0ABT1G3W7</accession>
<evidence type="ECO:0000259" key="1">
    <source>
        <dbReference type="PROSITE" id="PS50943"/>
    </source>
</evidence>
<reference evidence="2" key="1">
    <citation type="submission" date="2022-05" db="EMBL/GenBank/DDBJ databases">
        <title>Corynebacterium sp. TA-R-1 sp. nov., isolated from human feces.</title>
        <authorList>
            <person name="Shamsuzzaman M."/>
            <person name="Dahal R.H."/>
        </authorList>
    </citation>
    <scope>NUCLEOTIDE SEQUENCE</scope>
    <source>
        <strain evidence="2">TA-R-1</strain>
    </source>
</reference>
<dbReference type="EMBL" id="JAMFTQ010000022">
    <property type="protein sequence ID" value="MCP1388714.1"/>
    <property type="molecule type" value="Genomic_DNA"/>
</dbReference>
<name>A0ABT1G3W7_9CORY</name>
<protein>
    <submittedName>
        <fullName evidence="2">Helix-turn-helix domain-containing protein</fullName>
    </submittedName>
</protein>
<gene>
    <name evidence="2" type="ORF">M5J20_11060</name>
</gene>